<keyword evidence="2" id="KW-1185">Reference proteome</keyword>
<sequence length="95" mass="10746">MVCLAIIIINELSRVKWTIENQQSSAVSRQLSAVSIRLTLWEQPNALHKPGTKKFKSWRFYQIESLGKSPSKHSAVNHWPLAKRAHKLAPQVACG</sequence>
<protein>
    <submittedName>
        <fullName evidence="1">Uncharacterized protein</fullName>
    </submittedName>
</protein>
<name>F4XVK8_9CYAN</name>
<organism evidence="1 2">
    <name type="scientific">Moorena producens 3L</name>
    <dbReference type="NCBI Taxonomy" id="489825"/>
    <lineage>
        <taxon>Bacteria</taxon>
        <taxon>Bacillati</taxon>
        <taxon>Cyanobacteriota</taxon>
        <taxon>Cyanophyceae</taxon>
        <taxon>Coleofasciculales</taxon>
        <taxon>Coleofasciculaceae</taxon>
        <taxon>Moorena</taxon>
    </lineage>
</organism>
<gene>
    <name evidence="1" type="ORF">LYNGBM3L_41360</name>
</gene>
<dbReference type="AlphaFoldDB" id="F4XVK8"/>
<evidence type="ECO:0000313" key="2">
    <source>
        <dbReference type="Proteomes" id="UP000003959"/>
    </source>
</evidence>
<evidence type="ECO:0000313" key="1">
    <source>
        <dbReference type="EMBL" id="EGJ31271.1"/>
    </source>
</evidence>
<proteinExistence type="predicted"/>
<accession>F4XVK8</accession>
<reference evidence="2" key="1">
    <citation type="journal article" date="2011" name="Proc. Natl. Acad. Sci. U.S.A.">
        <title>Genomic insights into the physiology and ecology of the marine filamentous cyanobacterium Lyngbya majuscula.</title>
        <authorList>
            <person name="Jones A.C."/>
            <person name="Monroe E.A."/>
            <person name="Podell S."/>
            <person name="Hess W.R."/>
            <person name="Klages S."/>
            <person name="Esquenazi E."/>
            <person name="Niessen S."/>
            <person name="Hoover H."/>
            <person name="Rothmann M."/>
            <person name="Lasken R.S."/>
            <person name="Yates J.R.III."/>
            <person name="Reinhardt R."/>
            <person name="Kube M."/>
            <person name="Burkart M.D."/>
            <person name="Allen E.E."/>
            <person name="Dorrestein P.C."/>
            <person name="Gerwick W.H."/>
            <person name="Gerwick L."/>
        </authorList>
    </citation>
    <scope>NUCLEOTIDE SEQUENCE [LARGE SCALE GENOMIC DNA]</scope>
    <source>
        <strain evidence="2">3L</strain>
    </source>
</reference>
<dbReference type="HOGENOM" id="CLU_2369741_0_0_3"/>
<dbReference type="Proteomes" id="UP000003959">
    <property type="component" value="Unassembled WGS sequence"/>
</dbReference>
<dbReference type="EMBL" id="GL890940">
    <property type="protein sequence ID" value="EGJ31271.1"/>
    <property type="molecule type" value="Genomic_DNA"/>
</dbReference>